<accession>A0ACB9YMP0</accession>
<name>A0ACB9YMP0_9PEZI</name>
<comment type="caution">
    <text evidence="1">The sequence shown here is derived from an EMBL/GenBank/DDBJ whole genome shotgun (WGS) entry which is preliminary data.</text>
</comment>
<dbReference type="EMBL" id="MU393591">
    <property type="protein sequence ID" value="KAI4860310.1"/>
    <property type="molecule type" value="Genomic_DNA"/>
</dbReference>
<sequence length="714" mass="80950">MASPSSLSRLCHPCEKILRFPFLTPQTLSEADQQKSWKEWSPTLNPLGPLYVEQFLLYMQKVHTYPELSELLQSSKVCEFCQLLRSALQSVEFCEILNLGRSTPIKPGLPLHIRYSWDYDSQFESPDAKFGVWFLFVECHPSPESTKEFNVNNFNIGLRFPLTSDLKPYSPTLALRDPIQWDTLRGDAISFLQSEIGRCMKDCRHPRPARFLPTRLLEITENECRVIHTNGLQSSNTSRDVSYATLSYCWGDPIQASKQFKLTKDSEPSMLSSIHLDSLAPVHRDFVVLARALSIQYIWIDALCIRQGDRADWEREASQMERIYSCSYVTICPLTSTSCDEGFLSKNPQTVKLPFVFSSSTAGRHFNVEGRPIYGGGHSTISWTETEFRNCRWSRRAWTFQEQVMSSRLIYFANSGVHFMCRNKARSELFGTAKQFQKTLFLDELTDPRNKTELYKVWAVRVALPYSARNITFLTDTLPALSGLARYFASIMEDAYVAGLWKKDLLCGLFWRLQDPPHRTLDSLLQALQDCSDIGPSWSWICRGELSTHGAGELSMWDDPLQYNSKCESIDVTVTPRGVDEYGEISAAVLSLTGHVCPLSEAEWIAISRTTGICLLKLNTNGAVQYDLDWSSEQSEDRMRDLILILVGTATEKEPDDEDDSWSTMELPYGLILHPAPTGQGHVRVGTFGPPTSGGSFLSVGFFLDCEIRTLEIV</sequence>
<gene>
    <name evidence="1" type="ORF">F4820DRAFT_453042</name>
</gene>
<proteinExistence type="predicted"/>
<dbReference type="Proteomes" id="UP001497700">
    <property type="component" value="Unassembled WGS sequence"/>
</dbReference>
<organism evidence="1 2">
    <name type="scientific">Hypoxylon rubiginosum</name>
    <dbReference type="NCBI Taxonomy" id="110542"/>
    <lineage>
        <taxon>Eukaryota</taxon>
        <taxon>Fungi</taxon>
        <taxon>Dikarya</taxon>
        <taxon>Ascomycota</taxon>
        <taxon>Pezizomycotina</taxon>
        <taxon>Sordariomycetes</taxon>
        <taxon>Xylariomycetidae</taxon>
        <taxon>Xylariales</taxon>
        <taxon>Hypoxylaceae</taxon>
        <taxon>Hypoxylon</taxon>
    </lineage>
</organism>
<reference evidence="1 2" key="1">
    <citation type="journal article" date="2022" name="New Phytol.">
        <title>Ecological generalism drives hyperdiversity of secondary metabolite gene clusters in xylarialean endophytes.</title>
        <authorList>
            <person name="Franco M.E.E."/>
            <person name="Wisecaver J.H."/>
            <person name="Arnold A.E."/>
            <person name="Ju Y.M."/>
            <person name="Slot J.C."/>
            <person name="Ahrendt S."/>
            <person name="Moore L.P."/>
            <person name="Eastman K.E."/>
            <person name="Scott K."/>
            <person name="Konkel Z."/>
            <person name="Mondo S.J."/>
            <person name="Kuo A."/>
            <person name="Hayes R.D."/>
            <person name="Haridas S."/>
            <person name="Andreopoulos B."/>
            <person name="Riley R."/>
            <person name="LaButti K."/>
            <person name="Pangilinan J."/>
            <person name="Lipzen A."/>
            <person name="Amirebrahimi M."/>
            <person name="Yan J."/>
            <person name="Adam C."/>
            <person name="Keymanesh K."/>
            <person name="Ng V."/>
            <person name="Louie K."/>
            <person name="Northen T."/>
            <person name="Drula E."/>
            <person name="Henrissat B."/>
            <person name="Hsieh H.M."/>
            <person name="Youens-Clark K."/>
            <person name="Lutzoni F."/>
            <person name="Miadlikowska J."/>
            <person name="Eastwood D.C."/>
            <person name="Hamelin R.C."/>
            <person name="Grigoriev I.V."/>
            <person name="U'Ren J.M."/>
        </authorList>
    </citation>
    <scope>NUCLEOTIDE SEQUENCE [LARGE SCALE GENOMIC DNA]</scope>
    <source>
        <strain evidence="1 2">CBS 119005</strain>
    </source>
</reference>
<protein>
    <submittedName>
        <fullName evidence="1">Heterokaryon incompatibility protein-domain-containing protein</fullName>
    </submittedName>
</protein>
<keyword evidence="2" id="KW-1185">Reference proteome</keyword>
<evidence type="ECO:0000313" key="1">
    <source>
        <dbReference type="EMBL" id="KAI4860310.1"/>
    </source>
</evidence>
<evidence type="ECO:0000313" key="2">
    <source>
        <dbReference type="Proteomes" id="UP001497700"/>
    </source>
</evidence>